<evidence type="ECO:0000313" key="5">
    <source>
        <dbReference type="RefSeq" id="XP_044935982.1"/>
    </source>
</evidence>
<accession>A0A8U0S7F9</accession>
<dbReference type="RefSeq" id="XP_044935983.1">
    <property type="nucleotide sequence ID" value="XM_045080048.1"/>
</dbReference>
<keyword evidence="2" id="KW-1185">Reference proteome</keyword>
<evidence type="ECO:0000313" key="6">
    <source>
        <dbReference type="RefSeq" id="XP_044935983.1"/>
    </source>
</evidence>
<gene>
    <name evidence="3 4 5 6 7" type="primary">LOC123392101</name>
</gene>
<dbReference type="GeneID" id="123392101"/>
<sequence>MAHWLHRTRLPFPALWNAGGIRERQAGRLSTRVEVCLARSKVSEASRLQSPWGRREALGAGREPLVHRLGEARFSPLPLLTPPASHPSPFLTSSCASVAASSVDLAVPVSGGGKTAADHTALESAGKDTALGPRPLSGTPARPADVGPQPRFQSRMITTDTPGSDSRQCGGGRGWAELCRPAGGRASPARLRLLGQTRPPTPRRAPSCRGGEGQGSGPGPHGGSRGWPGCLCSSREGDGASGCSKHTPAFSSRGAGGLQRSRWWATSHAVTRGPGSGGEWLCWRPSAYCQALSFWGCIPFWQPEEWAFLRIIVLKHIQ</sequence>
<evidence type="ECO:0000313" key="7">
    <source>
        <dbReference type="RefSeq" id="XP_044935984.1"/>
    </source>
</evidence>
<dbReference type="AlphaFoldDB" id="A0A8U0S7F9"/>
<evidence type="ECO:0000256" key="1">
    <source>
        <dbReference type="SAM" id="MobiDB-lite"/>
    </source>
</evidence>
<feature type="region of interest" description="Disordered" evidence="1">
    <location>
        <begin position="193"/>
        <end position="225"/>
    </location>
</feature>
<evidence type="ECO:0000313" key="3">
    <source>
        <dbReference type="RefSeq" id="XP_044935980.1"/>
    </source>
</evidence>
<dbReference type="RefSeq" id="XP_044935984.1">
    <property type="nucleotide sequence ID" value="XM_045080049.1"/>
</dbReference>
<reference evidence="3 4" key="1">
    <citation type="submission" date="2025-04" db="UniProtKB">
        <authorList>
            <consortium name="RefSeq"/>
        </authorList>
    </citation>
    <scope>IDENTIFICATION</scope>
    <source>
        <tissue evidence="3 4">Brain</tissue>
    </source>
</reference>
<dbReference type="RefSeq" id="XP_044935981.1">
    <property type="nucleotide sequence ID" value="XM_045080046.1"/>
</dbReference>
<evidence type="ECO:0000313" key="4">
    <source>
        <dbReference type="RefSeq" id="XP_044935981.1"/>
    </source>
</evidence>
<feature type="region of interest" description="Disordered" evidence="1">
    <location>
        <begin position="123"/>
        <end position="172"/>
    </location>
</feature>
<evidence type="ECO:0000313" key="2">
    <source>
        <dbReference type="Proteomes" id="UP000000715"/>
    </source>
</evidence>
<feature type="compositionally biased region" description="Gly residues" evidence="1">
    <location>
        <begin position="210"/>
        <end position="225"/>
    </location>
</feature>
<organism evidence="2 7">
    <name type="scientific">Mustela putorius furo</name>
    <name type="common">European domestic ferret</name>
    <name type="synonym">Mustela furo</name>
    <dbReference type="NCBI Taxonomy" id="9669"/>
    <lineage>
        <taxon>Eukaryota</taxon>
        <taxon>Metazoa</taxon>
        <taxon>Chordata</taxon>
        <taxon>Craniata</taxon>
        <taxon>Vertebrata</taxon>
        <taxon>Euteleostomi</taxon>
        <taxon>Mammalia</taxon>
        <taxon>Eutheria</taxon>
        <taxon>Laurasiatheria</taxon>
        <taxon>Carnivora</taxon>
        <taxon>Caniformia</taxon>
        <taxon>Musteloidea</taxon>
        <taxon>Mustelidae</taxon>
        <taxon>Mustelinae</taxon>
        <taxon>Mustela</taxon>
    </lineage>
</organism>
<dbReference type="RefSeq" id="XP_044935980.1">
    <property type="nucleotide sequence ID" value="XM_045080045.1"/>
</dbReference>
<proteinExistence type="predicted"/>
<feature type="compositionally biased region" description="Polar residues" evidence="1">
    <location>
        <begin position="151"/>
        <end position="167"/>
    </location>
</feature>
<dbReference type="Proteomes" id="UP000000715">
    <property type="component" value="Unplaced"/>
</dbReference>
<dbReference type="RefSeq" id="XP_044935982.1">
    <property type="nucleotide sequence ID" value="XM_045080047.1"/>
</dbReference>
<protein>
    <submittedName>
        <fullName evidence="3 4">Translation initiation factor IF-2-like</fullName>
    </submittedName>
</protein>
<name>A0A8U0S7F9_MUSPF</name>